<dbReference type="Gene3D" id="3.40.50.1820">
    <property type="entry name" value="alpha/beta hydrolase"/>
    <property type="match status" value="1"/>
</dbReference>
<comment type="similarity">
    <text evidence="1 3">Belongs to the type-B carboxylesterase/lipase family.</text>
</comment>
<evidence type="ECO:0000256" key="3">
    <source>
        <dbReference type="RuleBase" id="RU361235"/>
    </source>
</evidence>
<gene>
    <name evidence="5" type="ORF">K466DRAFT_568722</name>
</gene>
<name>A0A5C3P807_9APHY</name>
<feature type="domain" description="Carboxylesterase type B" evidence="4">
    <location>
        <begin position="37"/>
        <end position="538"/>
    </location>
</feature>
<dbReference type="EC" id="3.1.1.-" evidence="3"/>
<dbReference type="InterPro" id="IPR029058">
    <property type="entry name" value="AB_hydrolase_fold"/>
</dbReference>
<dbReference type="GO" id="GO:0016787">
    <property type="term" value="F:hydrolase activity"/>
    <property type="evidence" value="ECO:0007669"/>
    <property type="project" value="UniProtKB-KW"/>
</dbReference>
<evidence type="ECO:0000259" key="4">
    <source>
        <dbReference type="Pfam" id="PF00135"/>
    </source>
</evidence>
<dbReference type="PANTHER" id="PTHR11559">
    <property type="entry name" value="CARBOXYLESTERASE"/>
    <property type="match status" value="1"/>
</dbReference>
<dbReference type="InParanoid" id="A0A5C3P807"/>
<protein>
    <recommendedName>
        <fullName evidence="3">Carboxylic ester hydrolase</fullName>
        <ecNumber evidence="3">3.1.1.-</ecNumber>
    </recommendedName>
</protein>
<dbReference type="SUPFAM" id="SSF53474">
    <property type="entry name" value="alpha/beta-Hydrolases"/>
    <property type="match status" value="1"/>
</dbReference>
<dbReference type="Pfam" id="PF00135">
    <property type="entry name" value="COesterase"/>
    <property type="match status" value="1"/>
</dbReference>
<keyword evidence="6" id="KW-1185">Reference proteome</keyword>
<dbReference type="EMBL" id="ML211541">
    <property type="protein sequence ID" value="TFK81933.1"/>
    <property type="molecule type" value="Genomic_DNA"/>
</dbReference>
<proteinExistence type="inferred from homology"/>
<evidence type="ECO:0000256" key="1">
    <source>
        <dbReference type="ARBA" id="ARBA00005964"/>
    </source>
</evidence>
<reference evidence="5 6" key="1">
    <citation type="journal article" date="2019" name="Nat. Ecol. Evol.">
        <title>Megaphylogeny resolves global patterns of mushroom evolution.</title>
        <authorList>
            <person name="Varga T."/>
            <person name="Krizsan K."/>
            <person name="Foldi C."/>
            <person name="Dima B."/>
            <person name="Sanchez-Garcia M."/>
            <person name="Sanchez-Ramirez S."/>
            <person name="Szollosi G.J."/>
            <person name="Szarkandi J.G."/>
            <person name="Papp V."/>
            <person name="Albert L."/>
            <person name="Andreopoulos W."/>
            <person name="Angelini C."/>
            <person name="Antonin V."/>
            <person name="Barry K.W."/>
            <person name="Bougher N.L."/>
            <person name="Buchanan P."/>
            <person name="Buyck B."/>
            <person name="Bense V."/>
            <person name="Catcheside P."/>
            <person name="Chovatia M."/>
            <person name="Cooper J."/>
            <person name="Damon W."/>
            <person name="Desjardin D."/>
            <person name="Finy P."/>
            <person name="Geml J."/>
            <person name="Haridas S."/>
            <person name="Hughes K."/>
            <person name="Justo A."/>
            <person name="Karasinski D."/>
            <person name="Kautmanova I."/>
            <person name="Kiss B."/>
            <person name="Kocsube S."/>
            <person name="Kotiranta H."/>
            <person name="LaButti K.M."/>
            <person name="Lechner B.E."/>
            <person name="Liimatainen K."/>
            <person name="Lipzen A."/>
            <person name="Lukacs Z."/>
            <person name="Mihaltcheva S."/>
            <person name="Morgado L.N."/>
            <person name="Niskanen T."/>
            <person name="Noordeloos M.E."/>
            <person name="Ohm R.A."/>
            <person name="Ortiz-Santana B."/>
            <person name="Ovrebo C."/>
            <person name="Racz N."/>
            <person name="Riley R."/>
            <person name="Savchenko A."/>
            <person name="Shiryaev A."/>
            <person name="Soop K."/>
            <person name="Spirin V."/>
            <person name="Szebenyi C."/>
            <person name="Tomsovsky M."/>
            <person name="Tulloss R.E."/>
            <person name="Uehling J."/>
            <person name="Grigoriev I.V."/>
            <person name="Vagvolgyi C."/>
            <person name="Papp T."/>
            <person name="Martin F.M."/>
            <person name="Miettinen O."/>
            <person name="Hibbett D.S."/>
            <person name="Nagy L.G."/>
        </authorList>
    </citation>
    <scope>NUCLEOTIDE SEQUENCE [LARGE SCALE GENOMIC DNA]</scope>
    <source>
        <strain evidence="5 6">HHB13444</strain>
    </source>
</reference>
<dbReference type="AlphaFoldDB" id="A0A5C3P807"/>
<dbReference type="PROSITE" id="PS00941">
    <property type="entry name" value="CARBOXYLESTERASE_B_2"/>
    <property type="match status" value="1"/>
</dbReference>
<sequence>MDPLSTPSLLRGHAIFVITVAATLLTVGPSWALAQSPQANIGGTTVTGVSQTFLGALGIDFFGGIPFAQPPVGNLRFAPPILLDTPTTKSLDATQFGAPCVQFNVPGVSEDCLTLNIFRPSGISSNASLPVMLWIYGGGFLQGVSSVFNASGIIAQSVLRGTPVVYVSLNYRVGPFGFPQGTEADTRNAVNLGLKDQLVGLQWVKNHISAFGGDPDKVTIFGQSAGAISIADLYLNSGLENFVRGAIFESGSSGTLPFFNASRRDVVWDKYVSEVPACANATEGDTFSCMQSVNTSALLAAWEETAASFPEPFLFVPVLDGPDHLVPDLPSKLLAAGKFSKIPFIAGTVLDEVLGTDFTPNSISTDQQVIEFITVDDQPFADPPASFQTDVAQLMELYPDIPALGSPFGTGNETFGFSSQYKRAAALLGDASFQGPRREWIQAASNAGVKTFGYHFTDQNAVTTPSKGVSHAIEIPYVYGQTALTSPNPAVRLLSEAMVDYWISFAVSLTPNDGKGLNKTIWPQYQSGQQVLLKFDTGRFAPNATSPTFAIVPDEYHAQQIGFINSISGDLGE</sequence>
<dbReference type="InterPro" id="IPR002018">
    <property type="entry name" value="CarbesteraseB"/>
</dbReference>
<evidence type="ECO:0000313" key="6">
    <source>
        <dbReference type="Proteomes" id="UP000308197"/>
    </source>
</evidence>
<dbReference type="PROSITE" id="PS00122">
    <property type="entry name" value="CARBOXYLESTERASE_B_1"/>
    <property type="match status" value="1"/>
</dbReference>
<dbReference type="Proteomes" id="UP000308197">
    <property type="component" value="Unassembled WGS sequence"/>
</dbReference>
<evidence type="ECO:0000256" key="2">
    <source>
        <dbReference type="ARBA" id="ARBA00022801"/>
    </source>
</evidence>
<evidence type="ECO:0000313" key="5">
    <source>
        <dbReference type="EMBL" id="TFK81933.1"/>
    </source>
</evidence>
<organism evidence="5 6">
    <name type="scientific">Polyporus arcularius HHB13444</name>
    <dbReference type="NCBI Taxonomy" id="1314778"/>
    <lineage>
        <taxon>Eukaryota</taxon>
        <taxon>Fungi</taxon>
        <taxon>Dikarya</taxon>
        <taxon>Basidiomycota</taxon>
        <taxon>Agaricomycotina</taxon>
        <taxon>Agaricomycetes</taxon>
        <taxon>Polyporales</taxon>
        <taxon>Polyporaceae</taxon>
        <taxon>Polyporus</taxon>
    </lineage>
</organism>
<keyword evidence="2 3" id="KW-0378">Hydrolase</keyword>
<dbReference type="InterPro" id="IPR050309">
    <property type="entry name" value="Type-B_Carboxylest/Lipase"/>
</dbReference>
<dbReference type="InterPro" id="IPR019819">
    <property type="entry name" value="Carboxylesterase_B_CS"/>
</dbReference>
<dbReference type="STRING" id="1314778.A0A5C3P807"/>
<accession>A0A5C3P807</accession>
<dbReference type="InterPro" id="IPR019826">
    <property type="entry name" value="Carboxylesterase_B_AS"/>
</dbReference>